<evidence type="ECO:0000313" key="2">
    <source>
        <dbReference type="Proteomes" id="UP000324575"/>
    </source>
</evidence>
<evidence type="ECO:0000313" key="1">
    <source>
        <dbReference type="EMBL" id="KAA6301823.1"/>
    </source>
</evidence>
<dbReference type="Proteomes" id="UP000324575">
    <property type="component" value="Unassembled WGS sequence"/>
</dbReference>
<dbReference type="AlphaFoldDB" id="A0A5M8P075"/>
<proteinExistence type="predicted"/>
<dbReference type="EMBL" id="SNRX01000013">
    <property type="protein sequence ID" value="KAA6301823.1"/>
    <property type="molecule type" value="Genomic_DNA"/>
</dbReference>
<organism evidence="1 2">
    <name type="scientific">Candidatus Ordinivivax streblomastigis</name>
    <dbReference type="NCBI Taxonomy" id="2540710"/>
    <lineage>
        <taxon>Bacteria</taxon>
        <taxon>Pseudomonadati</taxon>
        <taxon>Bacteroidota</taxon>
        <taxon>Bacteroidia</taxon>
        <taxon>Bacteroidales</taxon>
        <taxon>Candidatus Ordinivivax</taxon>
    </lineage>
</organism>
<reference evidence="1 2" key="1">
    <citation type="submission" date="2019-03" db="EMBL/GenBank/DDBJ databases">
        <title>Single cell metagenomics reveals metabolic interactions within the superorganism composed of flagellate Streblomastix strix and complex community of Bacteroidetes bacteria on its surface.</title>
        <authorList>
            <person name="Treitli S.C."/>
            <person name="Kolisko M."/>
            <person name="Husnik F."/>
            <person name="Keeling P."/>
            <person name="Hampl V."/>
        </authorList>
    </citation>
    <scope>NUCLEOTIDE SEQUENCE [LARGE SCALE GENOMIC DNA]</scope>
    <source>
        <strain evidence="1">St1</strain>
    </source>
</reference>
<gene>
    <name evidence="1" type="ORF">EZS26_001986</name>
</gene>
<name>A0A5M8P075_9BACT</name>
<protein>
    <submittedName>
        <fullName evidence="1">Uncharacterized protein</fullName>
    </submittedName>
</protein>
<sequence>MYLYISKKGRINDNSTFFTDNSTLFRCSEGLYELFQEPDLFGW</sequence>
<accession>A0A5M8P075</accession>
<comment type="caution">
    <text evidence="1">The sequence shown here is derived from an EMBL/GenBank/DDBJ whole genome shotgun (WGS) entry which is preliminary data.</text>
</comment>